<name>A0A550J6L4_9BACT</name>
<feature type="coiled-coil region" evidence="3">
    <location>
        <begin position="93"/>
        <end position="120"/>
    </location>
</feature>
<evidence type="ECO:0000313" key="7">
    <source>
        <dbReference type="Proteomes" id="UP000317155"/>
    </source>
</evidence>
<comment type="caution">
    <text evidence="6">The sequence shown here is derived from an EMBL/GenBank/DDBJ whole genome shotgun (WGS) entry which is preliminary data.</text>
</comment>
<dbReference type="SUPFAM" id="SSF111369">
    <property type="entry name" value="HlyD-like secretion proteins"/>
    <property type="match status" value="2"/>
</dbReference>
<dbReference type="PANTHER" id="PTHR32347">
    <property type="entry name" value="EFFLUX SYSTEM COMPONENT YKNX-RELATED"/>
    <property type="match status" value="1"/>
</dbReference>
<dbReference type="EMBL" id="VJVV01000014">
    <property type="protein sequence ID" value="TRO78792.1"/>
    <property type="molecule type" value="Genomic_DNA"/>
</dbReference>
<feature type="domain" description="CusB-like beta-barrel" evidence="5">
    <location>
        <begin position="263"/>
        <end position="335"/>
    </location>
</feature>
<dbReference type="OrthoDB" id="9784484at2"/>
<reference evidence="6 7" key="1">
    <citation type="submission" date="2019-07" db="EMBL/GenBank/DDBJ databases">
        <title>Insights of Desulfuromonas acetexigens electromicrobiology.</title>
        <authorList>
            <person name="Katuri K."/>
            <person name="Sapireddy V."/>
            <person name="Shaw D.R."/>
            <person name="Saikaly P."/>
        </authorList>
    </citation>
    <scope>NUCLEOTIDE SEQUENCE [LARGE SCALE GENOMIC DNA]</scope>
    <source>
        <strain evidence="6 7">2873</strain>
    </source>
</reference>
<protein>
    <submittedName>
        <fullName evidence="6">HlyD family efflux transporter periplasmic adaptor subunit</fullName>
    </submittedName>
</protein>
<dbReference type="Gene3D" id="2.40.420.20">
    <property type="match status" value="1"/>
</dbReference>
<comment type="subcellular location">
    <subcellularLocation>
        <location evidence="1">Cell envelope</location>
    </subcellularLocation>
</comment>
<evidence type="ECO:0000256" key="3">
    <source>
        <dbReference type="SAM" id="Coils"/>
    </source>
</evidence>
<accession>A0A550J6L4</accession>
<organism evidence="6 7">
    <name type="scientific">Trichloromonas acetexigens</name>
    <dbReference type="NCBI Taxonomy" id="38815"/>
    <lineage>
        <taxon>Bacteria</taxon>
        <taxon>Pseudomonadati</taxon>
        <taxon>Thermodesulfobacteriota</taxon>
        <taxon>Desulfuromonadia</taxon>
        <taxon>Desulfuromonadales</taxon>
        <taxon>Trichloromonadaceae</taxon>
        <taxon>Trichloromonas</taxon>
    </lineage>
</organism>
<dbReference type="AlphaFoldDB" id="A0A550J6L4"/>
<keyword evidence="7" id="KW-1185">Reference proteome</keyword>
<gene>
    <name evidence="6" type="ORF">FL622_15075</name>
</gene>
<dbReference type="Pfam" id="PF25917">
    <property type="entry name" value="BSH_RND"/>
    <property type="match status" value="1"/>
</dbReference>
<dbReference type="InterPro" id="IPR058625">
    <property type="entry name" value="MdtA-like_BSH"/>
</dbReference>
<keyword evidence="2 3" id="KW-0175">Coiled coil</keyword>
<dbReference type="Pfam" id="PF25954">
    <property type="entry name" value="Beta-barrel_RND_2"/>
    <property type="match status" value="1"/>
</dbReference>
<feature type="domain" description="Multidrug resistance protein MdtA-like barrel-sandwich hybrid" evidence="4">
    <location>
        <begin position="60"/>
        <end position="251"/>
    </location>
</feature>
<dbReference type="Proteomes" id="UP000317155">
    <property type="component" value="Unassembled WGS sequence"/>
</dbReference>
<dbReference type="RefSeq" id="WP_092054433.1">
    <property type="nucleotide sequence ID" value="NZ_FOJJ01000006.1"/>
</dbReference>
<sequence length="410" mass="45323">MKKTIALILVLGALGGALWWWKATHKKTEIRILATEKVERGTVRKVLEETGIIKSQVGGIVKIGARATGVIDRMLVKVGDRVEAGQLVATIDSRELVAQADEARARLASLRAERERIARVYPLRIAETEAERELATARADYSQNNYQRQQRLVAERVISQDELERARQQAEIDGGQVRSRQAAHEREQQEFAQETRKAELAVSQAEAALAALEIRISYTAVKSPLSGVVSQVTAQEGETIVAGLQVANLVTVIDPTRLEMWVYVDETDVGLAQPGQLVEFKVDAYPDRTFEGHVATIYPEPEIRDNIVYYRALVKIDSEQALLLRPEMTTQVRIVVEEKQDVPRLPNAALKWVNGEQIVFVKQAAGGVGQVRPKLGLAGLGHTEVIEGLSEGDVVATRVELPDQAPAKRK</sequence>
<dbReference type="Gene3D" id="2.40.30.170">
    <property type="match status" value="1"/>
</dbReference>
<evidence type="ECO:0000259" key="5">
    <source>
        <dbReference type="Pfam" id="PF25954"/>
    </source>
</evidence>
<dbReference type="Gene3D" id="2.40.50.100">
    <property type="match status" value="2"/>
</dbReference>
<evidence type="ECO:0000313" key="6">
    <source>
        <dbReference type="EMBL" id="TRO78792.1"/>
    </source>
</evidence>
<dbReference type="InterPro" id="IPR058792">
    <property type="entry name" value="Beta-barrel_RND_2"/>
</dbReference>
<evidence type="ECO:0000256" key="2">
    <source>
        <dbReference type="ARBA" id="ARBA00023054"/>
    </source>
</evidence>
<proteinExistence type="predicted"/>
<dbReference type="GO" id="GO:0030313">
    <property type="term" value="C:cell envelope"/>
    <property type="evidence" value="ECO:0007669"/>
    <property type="project" value="UniProtKB-SubCell"/>
</dbReference>
<dbReference type="InterPro" id="IPR050465">
    <property type="entry name" value="UPF0194_transport"/>
</dbReference>
<evidence type="ECO:0000259" key="4">
    <source>
        <dbReference type="Pfam" id="PF25917"/>
    </source>
</evidence>
<dbReference type="PANTHER" id="PTHR32347:SF14">
    <property type="entry name" value="EFFLUX SYSTEM COMPONENT YKNX-RELATED"/>
    <property type="match status" value="1"/>
</dbReference>
<evidence type="ECO:0000256" key="1">
    <source>
        <dbReference type="ARBA" id="ARBA00004196"/>
    </source>
</evidence>